<evidence type="ECO:0008006" key="3">
    <source>
        <dbReference type="Google" id="ProtNLM"/>
    </source>
</evidence>
<protein>
    <recommendedName>
        <fullName evidence="3">Polyketide cyclase</fullName>
    </recommendedName>
</protein>
<name>W9G309_9MICO</name>
<dbReference type="Gene3D" id="3.30.530.20">
    <property type="match status" value="1"/>
</dbReference>
<evidence type="ECO:0000313" key="1">
    <source>
        <dbReference type="EMBL" id="EWT00390.1"/>
    </source>
</evidence>
<dbReference type="SUPFAM" id="SSF55961">
    <property type="entry name" value="Bet v1-like"/>
    <property type="match status" value="1"/>
</dbReference>
<dbReference type="eggNOG" id="ENOG503359U">
    <property type="taxonomic scope" value="Bacteria"/>
</dbReference>
<reference evidence="1 2" key="1">
    <citation type="submission" date="2013-08" db="EMBL/GenBank/DDBJ databases">
        <title>Intrasporangium oryzae NRRL B-24470.</title>
        <authorList>
            <person name="Liu H."/>
            <person name="Wang G."/>
        </authorList>
    </citation>
    <scope>NUCLEOTIDE SEQUENCE [LARGE SCALE GENOMIC DNA]</scope>
    <source>
        <strain evidence="1 2">NRRL B-24470</strain>
    </source>
</reference>
<proteinExistence type="predicted"/>
<accession>W9G309</accession>
<evidence type="ECO:0000313" key="2">
    <source>
        <dbReference type="Proteomes" id="UP000019489"/>
    </source>
</evidence>
<dbReference type="InterPro" id="IPR023393">
    <property type="entry name" value="START-like_dom_sf"/>
</dbReference>
<dbReference type="Proteomes" id="UP000019489">
    <property type="component" value="Unassembled WGS sequence"/>
</dbReference>
<dbReference type="EMBL" id="AWSA01000044">
    <property type="protein sequence ID" value="EWT00390.1"/>
    <property type="molecule type" value="Genomic_DNA"/>
</dbReference>
<organism evidence="1 2">
    <name type="scientific">Intrasporangium oryzae NRRL B-24470</name>
    <dbReference type="NCBI Taxonomy" id="1386089"/>
    <lineage>
        <taxon>Bacteria</taxon>
        <taxon>Bacillati</taxon>
        <taxon>Actinomycetota</taxon>
        <taxon>Actinomycetes</taxon>
        <taxon>Micrococcales</taxon>
        <taxon>Intrasporangiaceae</taxon>
        <taxon>Intrasporangium</taxon>
    </lineage>
</organism>
<comment type="caution">
    <text evidence="1">The sequence shown here is derived from an EMBL/GenBank/DDBJ whole genome shotgun (WGS) entry which is preliminary data.</text>
</comment>
<keyword evidence="2" id="KW-1185">Reference proteome</keyword>
<gene>
    <name evidence="1" type="ORF">N865_15835</name>
</gene>
<sequence>MRLRATGPAAPATVWERYADTRLWPTWSPQVRRVEVGEGSPRLRPGLAGQVVGTLGVRVTFVVDEVDEGAMTWSWHVRVGPVRMALDHGVRAHDDGTLTVLRITAPTPVAAAYAPLAQIALQRLVRR</sequence>
<dbReference type="InterPro" id="IPR019587">
    <property type="entry name" value="Polyketide_cyclase/dehydratase"/>
</dbReference>
<dbReference type="AlphaFoldDB" id="W9G309"/>
<dbReference type="STRING" id="1386089.N865_15835"/>
<dbReference type="Pfam" id="PF10604">
    <property type="entry name" value="Polyketide_cyc2"/>
    <property type="match status" value="1"/>
</dbReference>